<evidence type="ECO:0000313" key="2">
    <source>
        <dbReference type="EMBL" id="KJA12255.1"/>
    </source>
</evidence>
<sequence length="93" mass="9849">MASQPPQAHPVLGDDIGAAYNVRLPHGGRPGSRMGNSLHKDAEHRRQAALPILAIAMAIAAVGALPGDDFDLFIASTNSPFGTLRWLYGISNF</sequence>
<accession>A0A0D7KDK7</accession>
<dbReference type="PATRIC" id="fig|80878.5.peg.1530"/>
<keyword evidence="1" id="KW-0472">Membrane</keyword>
<protein>
    <submittedName>
        <fullName evidence="2">Uncharacterized protein</fullName>
    </submittedName>
</protein>
<dbReference type="AlphaFoldDB" id="A0A0D7KDK7"/>
<keyword evidence="3" id="KW-1185">Reference proteome</keyword>
<organism evidence="2 3">
    <name type="scientific">Acidovorax temperans</name>
    <dbReference type="NCBI Taxonomy" id="80878"/>
    <lineage>
        <taxon>Bacteria</taxon>
        <taxon>Pseudomonadati</taxon>
        <taxon>Pseudomonadota</taxon>
        <taxon>Betaproteobacteria</taxon>
        <taxon>Burkholderiales</taxon>
        <taxon>Comamonadaceae</taxon>
        <taxon>Acidovorax</taxon>
    </lineage>
</organism>
<comment type="caution">
    <text evidence="2">The sequence shown here is derived from an EMBL/GenBank/DDBJ whole genome shotgun (WGS) entry which is preliminary data.</text>
</comment>
<reference evidence="2 3" key="1">
    <citation type="submission" date="2014-12" db="EMBL/GenBank/DDBJ databases">
        <title>Isolation of bacteria from lake water.</title>
        <authorList>
            <person name="Sheng K.-Y."/>
            <person name="Chin P.-S."/>
            <person name="Chan K.-G."/>
            <person name="Tan G.S."/>
        </authorList>
    </citation>
    <scope>NUCLEOTIDE SEQUENCE [LARGE SCALE GENOMIC DNA]</scope>
    <source>
        <strain evidence="2 3">KY4</strain>
    </source>
</reference>
<dbReference type="EMBL" id="JXYQ01000003">
    <property type="protein sequence ID" value="KJA12255.1"/>
    <property type="molecule type" value="Genomic_DNA"/>
</dbReference>
<keyword evidence="1" id="KW-1133">Transmembrane helix</keyword>
<evidence type="ECO:0000313" key="3">
    <source>
        <dbReference type="Proteomes" id="UP000032566"/>
    </source>
</evidence>
<feature type="transmembrane region" description="Helical" evidence="1">
    <location>
        <begin position="48"/>
        <end position="66"/>
    </location>
</feature>
<keyword evidence="1" id="KW-0812">Transmembrane</keyword>
<evidence type="ECO:0000256" key="1">
    <source>
        <dbReference type="SAM" id="Phobius"/>
    </source>
</evidence>
<name>A0A0D7KDK7_9BURK</name>
<dbReference type="Proteomes" id="UP000032566">
    <property type="component" value="Unassembled WGS sequence"/>
</dbReference>
<dbReference type="STRING" id="80878.RP29_01145"/>
<proteinExistence type="predicted"/>
<gene>
    <name evidence="2" type="ORF">RP29_01145</name>
</gene>